<name>A0A699YPD0_HAELA</name>
<organism evidence="1 2">
    <name type="scientific">Haematococcus lacustris</name>
    <name type="common">Green alga</name>
    <name type="synonym">Haematococcus pluvialis</name>
    <dbReference type="NCBI Taxonomy" id="44745"/>
    <lineage>
        <taxon>Eukaryota</taxon>
        <taxon>Viridiplantae</taxon>
        <taxon>Chlorophyta</taxon>
        <taxon>core chlorophytes</taxon>
        <taxon>Chlorophyceae</taxon>
        <taxon>CS clade</taxon>
        <taxon>Chlamydomonadales</taxon>
        <taxon>Haematococcaceae</taxon>
        <taxon>Haematococcus</taxon>
    </lineage>
</organism>
<proteinExistence type="predicted"/>
<dbReference type="AlphaFoldDB" id="A0A699YPD0"/>
<comment type="caution">
    <text evidence="1">The sequence shown here is derived from an EMBL/GenBank/DDBJ whole genome shotgun (WGS) entry which is preliminary data.</text>
</comment>
<evidence type="ECO:0000313" key="1">
    <source>
        <dbReference type="EMBL" id="GFH11830.1"/>
    </source>
</evidence>
<evidence type="ECO:0000313" key="2">
    <source>
        <dbReference type="Proteomes" id="UP000485058"/>
    </source>
</evidence>
<dbReference type="EMBL" id="BLLF01000440">
    <property type="protein sequence ID" value="GFH11830.1"/>
    <property type="molecule type" value="Genomic_DNA"/>
</dbReference>
<keyword evidence="2" id="KW-1185">Reference proteome</keyword>
<sequence length="87" mass="8751">MSLTVDWLTASFFFCAGIADGRLVHLARLGLRGGGFRGDGRGFACSAKVPGWPCSANDSAGPATSETAGRAAAALARLAAPGAERLA</sequence>
<gene>
    <name evidence="1" type="ORF">HaLaN_07397</name>
</gene>
<accession>A0A699YPD0</accession>
<protein>
    <submittedName>
        <fullName evidence="1">Uncharacterized protein</fullName>
    </submittedName>
</protein>
<reference evidence="1 2" key="1">
    <citation type="submission" date="2020-02" db="EMBL/GenBank/DDBJ databases">
        <title>Draft genome sequence of Haematococcus lacustris strain NIES-144.</title>
        <authorList>
            <person name="Morimoto D."/>
            <person name="Nakagawa S."/>
            <person name="Yoshida T."/>
            <person name="Sawayama S."/>
        </authorList>
    </citation>
    <scope>NUCLEOTIDE SEQUENCE [LARGE SCALE GENOMIC DNA]</scope>
    <source>
        <strain evidence="1 2">NIES-144</strain>
    </source>
</reference>
<dbReference type="Proteomes" id="UP000485058">
    <property type="component" value="Unassembled WGS sequence"/>
</dbReference>